<gene>
    <name evidence="1" type="ORF">L596_000427</name>
</gene>
<organism evidence="1 2">
    <name type="scientific">Steinernema carpocapsae</name>
    <name type="common">Entomopathogenic nematode</name>
    <dbReference type="NCBI Taxonomy" id="34508"/>
    <lineage>
        <taxon>Eukaryota</taxon>
        <taxon>Metazoa</taxon>
        <taxon>Ecdysozoa</taxon>
        <taxon>Nematoda</taxon>
        <taxon>Chromadorea</taxon>
        <taxon>Rhabditida</taxon>
        <taxon>Tylenchina</taxon>
        <taxon>Panagrolaimomorpha</taxon>
        <taxon>Strongyloidoidea</taxon>
        <taxon>Steinernematidae</taxon>
        <taxon>Steinernema</taxon>
    </lineage>
</organism>
<reference evidence="1 2" key="1">
    <citation type="journal article" date="2015" name="Genome Biol.">
        <title>Comparative genomics of Steinernema reveals deeply conserved gene regulatory networks.</title>
        <authorList>
            <person name="Dillman A.R."/>
            <person name="Macchietto M."/>
            <person name="Porter C.F."/>
            <person name="Rogers A."/>
            <person name="Williams B."/>
            <person name="Antoshechkin I."/>
            <person name="Lee M.M."/>
            <person name="Goodwin Z."/>
            <person name="Lu X."/>
            <person name="Lewis E.E."/>
            <person name="Goodrich-Blair H."/>
            <person name="Stock S.P."/>
            <person name="Adams B.J."/>
            <person name="Sternberg P.W."/>
            <person name="Mortazavi A."/>
        </authorList>
    </citation>
    <scope>NUCLEOTIDE SEQUENCE [LARGE SCALE GENOMIC DNA]</scope>
    <source>
        <strain evidence="1 2">ALL</strain>
    </source>
</reference>
<dbReference type="Proteomes" id="UP000298663">
    <property type="component" value="Unassembled WGS sequence"/>
</dbReference>
<evidence type="ECO:0000313" key="2">
    <source>
        <dbReference type="Proteomes" id="UP000298663"/>
    </source>
</evidence>
<dbReference type="AlphaFoldDB" id="A0A4U8UMA9"/>
<keyword evidence="2" id="KW-1185">Reference proteome</keyword>
<proteinExistence type="predicted"/>
<sequence length="130" mass="14140">MRSAGVATDSFSAAFSVLLKEILFESSVDRISGLEDGRRFQILTVSGFYAVETPQNLCEGESSCFERDAASFPAESVFLMLSSCLILFLICAKIRDAVLTSFAQFQDRSLAEGCSSTLTSSVLTHSQDTR</sequence>
<name>A0A4U8UMA9_STECR</name>
<comment type="caution">
    <text evidence="1">The sequence shown here is derived from an EMBL/GenBank/DDBJ whole genome shotgun (WGS) entry which is preliminary data.</text>
</comment>
<evidence type="ECO:0000313" key="1">
    <source>
        <dbReference type="EMBL" id="TMS32608.1"/>
    </source>
</evidence>
<dbReference type="EMBL" id="AZBU02000001">
    <property type="protein sequence ID" value="TMS32608.1"/>
    <property type="molecule type" value="Genomic_DNA"/>
</dbReference>
<reference evidence="1 2" key="2">
    <citation type="journal article" date="2019" name="G3 (Bethesda)">
        <title>Hybrid Assembly of the Genome of the Entomopathogenic Nematode Steinernema carpocapsae Identifies the X-Chromosome.</title>
        <authorList>
            <person name="Serra L."/>
            <person name="Macchietto M."/>
            <person name="Macias-Munoz A."/>
            <person name="McGill C.J."/>
            <person name="Rodriguez I.M."/>
            <person name="Rodriguez B."/>
            <person name="Murad R."/>
            <person name="Mortazavi A."/>
        </authorList>
    </citation>
    <scope>NUCLEOTIDE SEQUENCE [LARGE SCALE GENOMIC DNA]</scope>
    <source>
        <strain evidence="1 2">ALL</strain>
    </source>
</reference>
<accession>A0A4U8UMA9</accession>
<protein>
    <submittedName>
        <fullName evidence="1">Uncharacterized protein</fullName>
    </submittedName>
</protein>